<dbReference type="EMBL" id="CP031775">
    <property type="protein sequence ID" value="QDZ89074.1"/>
    <property type="molecule type" value="Genomic_DNA"/>
</dbReference>
<sequence>MELSIRRLCAAVGAVLLSSFAVIPAALAAEYDKMVHGPVDLPNGQWLNFYQKDQQIWGEMLYGDAPGVRIDDYGRAEIVAVFYYDFDKGGTKEVIVMLKDADGQHLRGYGFEGEELTKLPRLQAVLDEVAPTISTFTVGGVRKVLSQLPPQQYSMTYEAEGVQDPDIKAILDGTSKLKPTLIGYRNSEGAATDVKNAVEYKLRYPLTRTDKDAEGRERKYSLVATFDRSAYVEEDGSFMLVAIGYEADDIDWLKNGSEKIPRTGPFYEFMSMGSTWAGVASEAHYVQGELDGHFAAYDARNGSVMYAGDYKLGKQVGKWIEADSRETYWEGEYLDGKKQGKWVLQSIMDDADNYGFIHYNKGVPDGPSEIYTPDYDSSTEGAKKLSEKGIYLNGVKDGEWLESDGSKGQYKKGLKQGAWVEKVTQGDYRFQTGEGSYLDGKRSGTWVYIRTPDTNDAFTTRQSVTYLYKTEVNYENGLRQGEAKLFNKDNFMFALKHYDKGRLHGESLWYSAPNIVSNVANYRQGELDGPQMWLEPNGDLNELSQYKFNDAVKLKPSQDECMMRKEPYAGDCEGVLSSKNAETTSIKDGEQRVYRGGRLSELSYYTNGSVDKEYRFDSNGRLMSLQTYKAGKEYGPSIRYSTDGGYSLVQYGHLINNRLSGPHYTFYPNGQLKSLWNYCQQEGETWNGEPYFWDNAIARCGIQREYFDNGAVSCIEDLDSNYAVDKVCYDQNGKLASEMLRIDEQHVVHKRYINGVIYQEEPGFSDFSHVTKGRKIYHLENPKSHGVFKSYDSSGKLKYEKIYDMGKAGCMKKYDANGKQTPDTASCQF</sequence>
<dbReference type="KEGG" id="sdeo:D0436_00610"/>
<name>A0A5B8QRA2_9GAMM</name>
<feature type="signal peptide" evidence="1">
    <location>
        <begin position="1"/>
        <end position="28"/>
    </location>
</feature>
<dbReference type="Pfam" id="PF07661">
    <property type="entry name" value="MORN_2"/>
    <property type="match status" value="2"/>
</dbReference>
<dbReference type="Proteomes" id="UP000321124">
    <property type="component" value="Chromosome"/>
</dbReference>
<evidence type="ECO:0000313" key="2">
    <source>
        <dbReference type="EMBL" id="QDZ89074.1"/>
    </source>
</evidence>
<reference evidence="2 3" key="1">
    <citation type="journal article" date="2019" name="Ecotoxicol. Environ. Saf.">
        <title>Microbial characterization of heavy metal resistant bacterial strains isolated from an electroplating wastewater treatment plant.</title>
        <authorList>
            <person name="Cai X."/>
            <person name="Zheng X."/>
            <person name="Zhang D."/>
            <person name="Iqbal W."/>
            <person name="Liu C."/>
            <person name="Yang B."/>
            <person name="Zhao X."/>
            <person name="Lu X."/>
            <person name="Mao Y."/>
        </authorList>
    </citation>
    <scope>NUCLEOTIDE SEQUENCE [LARGE SCALE GENOMIC DNA]</scope>
    <source>
        <strain evidence="2 3">Ni1-3</strain>
    </source>
</reference>
<dbReference type="RefSeq" id="WP_208660990.1">
    <property type="nucleotide sequence ID" value="NZ_CP031775.2"/>
</dbReference>
<protein>
    <recommendedName>
        <fullName evidence="4">Toxin-antitoxin system YwqK family antitoxin</fullName>
    </recommendedName>
</protein>
<organism evidence="2 3">
    <name type="scientific">Shewanella decolorationis</name>
    <dbReference type="NCBI Taxonomy" id="256839"/>
    <lineage>
        <taxon>Bacteria</taxon>
        <taxon>Pseudomonadati</taxon>
        <taxon>Pseudomonadota</taxon>
        <taxon>Gammaproteobacteria</taxon>
        <taxon>Alteromonadales</taxon>
        <taxon>Shewanellaceae</taxon>
        <taxon>Shewanella</taxon>
    </lineage>
</organism>
<dbReference type="Gene3D" id="3.90.930.1">
    <property type="match status" value="2"/>
</dbReference>
<evidence type="ECO:0000313" key="3">
    <source>
        <dbReference type="Proteomes" id="UP000321124"/>
    </source>
</evidence>
<keyword evidence="1" id="KW-0732">Signal</keyword>
<dbReference type="AlphaFoldDB" id="A0A5B8QRA2"/>
<evidence type="ECO:0000256" key="1">
    <source>
        <dbReference type="SAM" id="SignalP"/>
    </source>
</evidence>
<gene>
    <name evidence="2" type="ORF">D0436_00610</name>
</gene>
<dbReference type="InterPro" id="IPR011652">
    <property type="entry name" value="MORN_2"/>
</dbReference>
<dbReference type="SUPFAM" id="SSF82185">
    <property type="entry name" value="Histone H3 K4-specific methyltransferase SET7/9 N-terminal domain"/>
    <property type="match status" value="3"/>
</dbReference>
<dbReference type="Gene3D" id="2.20.110.10">
    <property type="entry name" value="Histone H3 K4-specific methyltransferase SET7/9 N-terminal domain"/>
    <property type="match status" value="2"/>
</dbReference>
<evidence type="ECO:0008006" key="4">
    <source>
        <dbReference type="Google" id="ProtNLM"/>
    </source>
</evidence>
<dbReference type="PANTHER" id="PTHR33706">
    <property type="entry name" value="MORN VARIANT REPEAT PROTEIN"/>
    <property type="match status" value="1"/>
</dbReference>
<feature type="chain" id="PRO_5022959108" description="Toxin-antitoxin system YwqK family antitoxin" evidence="1">
    <location>
        <begin position="29"/>
        <end position="829"/>
    </location>
</feature>
<proteinExistence type="predicted"/>
<dbReference type="PANTHER" id="PTHR33706:SF1">
    <property type="entry name" value="TPR REPEAT PROTEIN"/>
    <property type="match status" value="1"/>
</dbReference>
<accession>A0A5B8QRA2</accession>